<evidence type="ECO:0000256" key="7">
    <source>
        <dbReference type="ARBA" id="ARBA00022549"/>
    </source>
</evidence>
<keyword evidence="4" id="KW-0488">Methylation</keyword>
<evidence type="ECO:0000256" key="15">
    <source>
        <dbReference type="PIRSR" id="PIRSR000081-1"/>
    </source>
</evidence>
<proteinExistence type="inferred from homology"/>
<dbReference type="InterPro" id="IPR012128">
    <property type="entry name" value="Phycobilisome_asu/bsu"/>
</dbReference>
<keyword evidence="12 17" id="KW-0793">Thylakoid</keyword>
<evidence type="ECO:0000256" key="14">
    <source>
        <dbReference type="ARBA" id="ARBA00023307"/>
    </source>
</evidence>
<reference evidence="18" key="1">
    <citation type="submission" date="2020-03" db="EMBL/GenBank/DDBJ databases">
        <title>Mitochondrial and Plastid genome variability of Corallina officinalis (Corallinales, Rhodophyta).</title>
        <authorList>
            <person name="Yesson C."/>
            <person name="Bian X."/>
            <person name="Williamson C."/>
            <person name="Briscoe A.G."/>
            <person name="Brodie J."/>
        </authorList>
    </citation>
    <scope>NUCLEOTIDE SEQUENCE</scope>
</reference>
<dbReference type="InterPro" id="IPR009050">
    <property type="entry name" value="Globin-like_sf"/>
</dbReference>
<evidence type="ECO:0000256" key="8">
    <source>
        <dbReference type="ARBA" id="ARBA00022640"/>
    </source>
</evidence>
<evidence type="ECO:0000256" key="16">
    <source>
        <dbReference type="PIRSR" id="PIRSR000081-2"/>
    </source>
</evidence>
<evidence type="ECO:0000256" key="11">
    <source>
        <dbReference type="ARBA" id="ARBA00022991"/>
    </source>
</evidence>
<dbReference type="SMR" id="A0A6M3WCM9"/>
<gene>
    <name evidence="18" type="primary">apcF</name>
</gene>
<protein>
    <submittedName>
        <fullName evidence="18">Allophycocyanin beta-18 subunit</fullName>
    </submittedName>
</protein>
<dbReference type="PIRSF" id="PIRSF000081">
    <property type="entry name" value="Phycocyanin"/>
    <property type="match status" value="1"/>
</dbReference>
<evidence type="ECO:0000256" key="2">
    <source>
        <dbReference type="ARBA" id="ARBA00008182"/>
    </source>
</evidence>
<keyword evidence="6 17" id="KW-0602">Photosynthesis</keyword>
<evidence type="ECO:0000256" key="6">
    <source>
        <dbReference type="ARBA" id="ARBA00022531"/>
    </source>
</evidence>
<evidence type="ECO:0000256" key="5">
    <source>
        <dbReference type="ARBA" id="ARBA00022528"/>
    </source>
</evidence>
<dbReference type="SUPFAM" id="SSF46458">
    <property type="entry name" value="Globin-like"/>
    <property type="match status" value="1"/>
</dbReference>
<keyword evidence="11 17" id="KW-0157">Chromophore</keyword>
<keyword evidence="13 17" id="KW-0472">Membrane</keyword>
<comment type="subcellular location">
    <subcellularLocation>
        <location evidence="1 17">Plastid</location>
        <location evidence="1 17">Chloroplast thylakoid membrane</location>
        <topology evidence="1 17">Peripheral membrane protein</topology>
        <orientation evidence="1 17">Stromal side</orientation>
    </subcellularLocation>
</comment>
<evidence type="ECO:0000256" key="17">
    <source>
        <dbReference type="RuleBase" id="RU004438"/>
    </source>
</evidence>
<dbReference type="CDD" id="cd12126">
    <property type="entry name" value="APC_beta"/>
    <property type="match status" value="1"/>
</dbReference>
<evidence type="ECO:0000313" key="18">
    <source>
        <dbReference type="EMBL" id="QJF58921.1"/>
    </source>
</evidence>
<evidence type="ECO:0000256" key="1">
    <source>
        <dbReference type="ARBA" id="ARBA00004185"/>
    </source>
</evidence>
<keyword evidence="5 17" id="KW-0150">Chloroplast</keyword>
<dbReference type="InterPro" id="IPR006245">
    <property type="entry name" value="Allophycocyanin_b"/>
</dbReference>
<feature type="binding site" evidence="15">
    <location>
        <position position="84"/>
    </location>
    <ligand>
        <name>(2R,3E)-phycocyanobilin</name>
        <dbReference type="ChEBI" id="CHEBI:85275"/>
        <label>1</label>
    </ligand>
</feature>
<geneLocation type="chloroplast" evidence="18"/>
<dbReference type="GO" id="GO:0015979">
    <property type="term" value="P:photosynthesis"/>
    <property type="evidence" value="ECO:0007669"/>
    <property type="project" value="UniProtKB-KW"/>
</dbReference>
<dbReference type="PANTHER" id="PTHR34011">
    <property type="entry name" value="PHYCOBILISOME 32.1 KDA LINKER POLYPEPTIDE, PHYCOCYANIN-ASSOCIATED, ROD 2-RELATED"/>
    <property type="match status" value="1"/>
</dbReference>
<feature type="binding site" evidence="15">
    <location>
        <position position="79"/>
    </location>
    <ligand>
        <name>(2R,3E)-phycocyanobilin</name>
        <dbReference type="ChEBI" id="CHEBI:85275"/>
        <label>1</label>
    </ligand>
</feature>
<dbReference type="Pfam" id="PF00502">
    <property type="entry name" value="Phycobilisome"/>
    <property type="match status" value="1"/>
</dbReference>
<dbReference type="EMBL" id="MT211885">
    <property type="protein sequence ID" value="QJF58523.1"/>
    <property type="molecule type" value="Genomic_DNA"/>
</dbReference>
<dbReference type="EMBL" id="MT211884">
    <property type="protein sequence ID" value="QJF58324.1"/>
    <property type="molecule type" value="Genomic_DNA"/>
</dbReference>
<organism evidence="18">
    <name type="scientific">Corallina officinalis</name>
    <name type="common">Coral seaweed</name>
    <dbReference type="NCBI Taxonomy" id="35170"/>
    <lineage>
        <taxon>Eukaryota</taxon>
        <taxon>Rhodophyta</taxon>
        <taxon>Florideophyceae</taxon>
        <taxon>Corallinophycidae</taxon>
        <taxon>Corallinales</taxon>
        <taxon>Corallinaceae</taxon>
        <taxon>Corallinoideae</taxon>
        <taxon>Corallina</taxon>
    </lineage>
</organism>
<dbReference type="GO" id="GO:0030089">
    <property type="term" value="C:phycobilisome"/>
    <property type="evidence" value="ECO:0007669"/>
    <property type="project" value="UniProtKB-KW"/>
</dbReference>
<evidence type="ECO:0000256" key="9">
    <source>
        <dbReference type="ARBA" id="ARBA00022738"/>
    </source>
</evidence>
<evidence type="ECO:0000256" key="12">
    <source>
        <dbReference type="ARBA" id="ARBA00023078"/>
    </source>
</evidence>
<feature type="binding site" evidence="15">
    <location>
        <position position="89"/>
    </location>
    <ligand>
        <name>(2R,3E)-phycocyanobilin</name>
        <dbReference type="ChEBI" id="CHEBI:85275"/>
        <label>1</label>
    </ligand>
</feature>
<evidence type="ECO:0000256" key="3">
    <source>
        <dbReference type="ARBA" id="ARBA00022448"/>
    </source>
</evidence>
<accession>A0A6M3WCM9</accession>
<dbReference type="EMBL" id="MT211886">
    <property type="protein sequence ID" value="QJF58722.1"/>
    <property type="molecule type" value="Genomic_DNA"/>
</dbReference>
<dbReference type="EMBL" id="MT211887">
    <property type="protein sequence ID" value="QJF58921.1"/>
    <property type="molecule type" value="Genomic_DNA"/>
</dbReference>
<keyword evidence="10 17" id="KW-0249">Electron transport</keyword>
<dbReference type="GO" id="GO:0009535">
    <property type="term" value="C:chloroplast thylakoid membrane"/>
    <property type="evidence" value="ECO:0007669"/>
    <property type="project" value="UniProtKB-SubCell"/>
</dbReference>
<dbReference type="NCBIfam" id="TIGR01337">
    <property type="entry name" value="apcB"/>
    <property type="match status" value="1"/>
</dbReference>
<keyword evidence="3 17" id="KW-0813">Transport</keyword>
<evidence type="ECO:0000256" key="10">
    <source>
        <dbReference type="ARBA" id="ARBA00022982"/>
    </source>
</evidence>
<dbReference type="AlphaFoldDB" id="A0A6M3WCM9"/>
<feature type="modified residue" description="N4-methylasparagine" evidence="16">
    <location>
        <position position="79"/>
    </location>
</feature>
<keyword evidence="9 17" id="KW-0605">Phycobilisome</keyword>
<comment type="similarity">
    <text evidence="2 17">Belongs to the phycobiliprotein family.</text>
</comment>
<sequence length="176" mass="20111">MILEILLMQDAITNVLNKYDLTGKYLDEPAINEIRAYFDTGLDRIKAIEFINSRASKIIKATSIQLYSEQPELLRPGGNSYTTRRYAACLRDLEYYLRYASYALMAGNNNILNERVLDGLRDTYNSLGVPISPTARSIQILQEIIQEEISSVYNINKLLISEPFQHLIQAISEQDI</sequence>
<dbReference type="Gene3D" id="1.10.490.20">
    <property type="entry name" value="Phycocyanins"/>
    <property type="match status" value="1"/>
</dbReference>
<name>A0A6M3WCM9_COROI</name>
<dbReference type="InterPro" id="IPR038719">
    <property type="entry name" value="Phycobilisome_asu/bsu_sf"/>
</dbReference>
<dbReference type="PANTHER" id="PTHR34011:SF3">
    <property type="entry name" value="ALLOPHYCOCYANIN BETA CHAIN"/>
    <property type="match status" value="1"/>
</dbReference>
<evidence type="ECO:0000256" key="4">
    <source>
        <dbReference type="ARBA" id="ARBA00022481"/>
    </source>
</evidence>
<keyword evidence="8 17" id="KW-0934">Plastid</keyword>
<evidence type="ECO:0000256" key="13">
    <source>
        <dbReference type="ARBA" id="ARBA00023136"/>
    </source>
</evidence>
<keyword evidence="7" id="KW-0042">Antenna complex</keyword>
<keyword evidence="14 17" id="KW-0089">Bile pigment</keyword>